<dbReference type="Proteomes" id="UP000316096">
    <property type="component" value="Unassembled WGS sequence"/>
</dbReference>
<protein>
    <submittedName>
        <fullName evidence="1">Uncharacterized protein</fullName>
    </submittedName>
</protein>
<dbReference type="AlphaFoldDB" id="A0A543CFV5"/>
<comment type="caution">
    <text evidence="1">The sequence shown here is derived from an EMBL/GenBank/DDBJ whole genome shotgun (WGS) entry which is preliminary data.</text>
</comment>
<dbReference type="NCBIfam" id="NF040488">
    <property type="entry name" value="SCO5389_fam"/>
    <property type="match status" value="1"/>
</dbReference>
<dbReference type="RefSeq" id="WP_141954653.1">
    <property type="nucleotide sequence ID" value="NZ_VFOZ01000001.1"/>
</dbReference>
<evidence type="ECO:0000313" key="1">
    <source>
        <dbReference type="EMBL" id="TQL95982.1"/>
    </source>
</evidence>
<keyword evidence="2" id="KW-1185">Reference proteome</keyword>
<name>A0A543CFV5_9ACTN</name>
<accession>A0A543CFV5</accession>
<dbReference type="Pfam" id="PF20704">
    <property type="entry name" value="KH_NucS_shadow"/>
    <property type="match status" value="1"/>
</dbReference>
<dbReference type="EMBL" id="VFOZ01000001">
    <property type="protein sequence ID" value="TQL95982.1"/>
    <property type="molecule type" value="Genomic_DNA"/>
</dbReference>
<reference evidence="1 2" key="1">
    <citation type="submission" date="2019-06" db="EMBL/GenBank/DDBJ databases">
        <title>Sequencing the genomes of 1000 actinobacteria strains.</title>
        <authorList>
            <person name="Klenk H.-P."/>
        </authorList>
    </citation>
    <scope>NUCLEOTIDE SEQUENCE [LARGE SCALE GENOMIC DNA]</scope>
    <source>
        <strain evidence="1 2">DSM 102200</strain>
    </source>
</reference>
<dbReference type="OrthoDB" id="3428165at2"/>
<gene>
    <name evidence="1" type="ORF">FB559_1499</name>
</gene>
<proteinExistence type="predicted"/>
<sequence>MSLTVSPQLVQEAQRGDVDDAAFIDCIRDSLPYAWKVVTGLIEDLRTGDAEFADNQTPPPDEQARGQLLRMMASDAMRSAIERHFDVRLAFQNCHRAAAFRPDARSAYEDFVTTRAQILNQSPELVDC</sequence>
<organism evidence="1 2">
    <name type="scientific">Actinoallomurus bryophytorum</name>
    <dbReference type="NCBI Taxonomy" id="1490222"/>
    <lineage>
        <taxon>Bacteria</taxon>
        <taxon>Bacillati</taxon>
        <taxon>Actinomycetota</taxon>
        <taxon>Actinomycetes</taxon>
        <taxon>Streptosporangiales</taxon>
        <taxon>Thermomonosporaceae</taxon>
        <taxon>Actinoallomurus</taxon>
    </lineage>
</organism>
<evidence type="ECO:0000313" key="2">
    <source>
        <dbReference type="Proteomes" id="UP000316096"/>
    </source>
</evidence>